<feature type="transmembrane region" description="Helical" evidence="1">
    <location>
        <begin position="12"/>
        <end position="29"/>
    </location>
</feature>
<dbReference type="Pfam" id="PF04892">
    <property type="entry name" value="VanZ"/>
    <property type="match status" value="1"/>
</dbReference>
<evidence type="ECO:0000313" key="4">
    <source>
        <dbReference type="Proteomes" id="UP000777774"/>
    </source>
</evidence>
<feature type="transmembrane region" description="Helical" evidence="1">
    <location>
        <begin position="85"/>
        <end position="103"/>
    </location>
</feature>
<dbReference type="RefSeq" id="WP_168677520.1">
    <property type="nucleotide sequence ID" value="NZ_JAAXOY010000037.1"/>
</dbReference>
<organism evidence="3 4">
    <name type="scientific">Cellulomonas septica</name>
    <dbReference type="NCBI Taxonomy" id="285080"/>
    <lineage>
        <taxon>Bacteria</taxon>
        <taxon>Bacillati</taxon>
        <taxon>Actinomycetota</taxon>
        <taxon>Actinomycetes</taxon>
        <taxon>Micrococcales</taxon>
        <taxon>Cellulomonadaceae</taxon>
        <taxon>Cellulomonas</taxon>
    </lineage>
</organism>
<keyword evidence="1" id="KW-0472">Membrane</keyword>
<accession>A0ABX1JXX5</accession>
<keyword evidence="4" id="KW-1185">Reference proteome</keyword>
<gene>
    <name evidence="3" type="ORF">HGA02_03180</name>
</gene>
<feature type="transmembrane region" description="Helical" evidence="1">
    <location>
        <begin position="115"/>
        <end position="132"/>
    </location>
</feature>
<dbReference type="InterPro" id="IPR053150">
    <property type="entry name" value="Teicoplanin_resist-assoc"/>
</dbReference>
<evidence type="ECO:0000256" key="1">
    <source>
        <dbReference type="SAM" id="Phobius"/>
    </source>
</evidence>
<dbReference type="InterPro" id="IPR006976">
    <property type="entry name" value="VanZ-like"/>
</dbReference>
<feature type="domain" description="VanZ-like" evidence="2">
    <location>
        <begin position="17"/>
        <end position="129"/>
    </location>
</feature>
<evidence type="ECO:0000313" key="3">
    <source>
        <dbReference type="EMBL" id="NKY38557.1"/>
    </source>
</evidence>
<comment type="caution">
    <text evidence="3">The sequence shown here is derived from an EMBL/GenBank/DDBJ whole genome shotgun (WGS) entry which is preliminary data.</text>
</comment>
<keyword evidence="1" id="KW-1133">Transmembrane helix</keyword>
<name>A0ABX1JXX5_9CELL</name>
<sequence length="154" mass="16175">MPSSPAARHRVLVAALVVYLAGVARLTLWPEPAPDATFGLVRTVLAWLQDRGLPVTYAGTEAVANVVLFVPFGLLVGVLLRRPWWAVALGGATSAAIELTQLVALPSRVPTVQDVVLNTLGTALGVAALLAARRVAQKRTGRALPEEDPARTTG</sequence>
<reference evidence="3 4" key="1">
    <citation type="submission" date="2020-04" db="EMBL/GenBank/DDBJ databases">
        <title>MicrobeNet Type strains.</title>
        <authorList>
            <person name="Nicholson A.C."/>
        </authorList>
    </citation>
    <scope>NUCLEOTIDE SEQUENCE [LARGE SCALE GENOMIC DNA]</scope>
    <source>
        <strain evidence="3 4">ATCC BAA-787</strain>
    </source>
</reference>
<dbReference type="Proteomes" id="UP000777774">
    <property type="component" value="Unassembled WGS sequence"/>
</dbReference>
<proteinExistence type="predicted"/>
<dbReference type="PANTHER" id="PTHR36834">
    <property type="entry name" value="MEMBRANE PROTEIN-RELATED"/>
    <property type="match status" value="1"/>
</dbReference>
<dbReference type="EMBL" id="JAAXOY010000037">
    <property type="protein sequence ID" value="NKY38557.1"/>
    <property type="molecule type" value="Genomic_DNA"/>
</dbReference>
<keyword evidence="1" id="KW-0812">Transmembrane</keyword>
<evidence type="ECO:0000259" key="2">
    <source>
        <dbReference type="Pfam" id="PF04892"/>
    </source>
</evidence>
<protein>
    <submittedName>
        <fullName evidence="3">VanZ family protein</fullName>
    </submittedName>
</protein>
<dbReference type="PANTHER" id="PTHR36834:SF1">
    <property type="entry name" value="INTEGRAL MEMBRANE PROTEIN"/>
    <property type="match status" value="1"/>
</dbReference>
<feature type="transmembrane region" description="Helical" evidence="1">
    <location>
        <begin position="62"/>
        <end position="80"/>
    </location>
</feature>